<organism evidence="1 2">
    <name type="scientific">Thalassotalea piscium</name>
    <dbReference type="NCBI Taxonomy" id="1230533"/>
    <lineage>
        <taxon>Bacteria</taxon>
        <taxon>Pseudomonadati</taxon>
        <taxon>Pseudomonadota</taxon>
        <taxon>Gammaproteobacteria</taxon>
        <taxon>Alteromonadales</taxon>
        <taxon>Colwelliaceae</taxon>
        <taxon>Thalassotalea</taxon>
    </lineage>
</organism>
<dbReference type="Proteomes" id="UP000537141">
    <property type="component" value="Unassembled WGS sequence"/>
</dbReference>
<dbReference type="EMBL" id="JACHHU010000010">
    <property type="protein sequence ID" value="MBB6543138.1"/>
    <property type="molecule type" value="Genomic_DNA"/>
</dbReference>
<reference evidence="1 2" key="1">
    <citation type="submission" date="2020-08" db="EMBL/GenBank/DDBJ databases">
        <title>Genomic Encyclopedia of Type Strains, Phase IV (KMG-IV): sequencing the most valuable type-strain genomes for metagenomic binning, comparative biology and taxonomic classification.</title>
        <authorList>
            <person name="Goeker M."/>
        </authorList>
    </citation>
    <scope>NUCLEOTIDE SEQUENCE [LARGE SCALE GENOMIC DNA]</scope>
    <source>
        <strain evidence="1 2">DSM 26287</strain>
    </source>
</reference>
<keyword evidence="2" id="KW-1185">Reference proteome</keyword>
<sequence length="53" mass="6117">MEKNQPPIPLIKTWIALARQNDHPDAKLRALQMLRDKVGTPEEIAKLLKQLNM</sequence>
<accession>A0A7X0NGR3</accession>
<dbReference type="RefSeq" id="WP_184423937.1">
    <property type="nucleotide sequence ID" value="NZ_BAABLB010000028.1"/>
</dbReference>
<evidence type="ECO:0000313" key="2">
    <source>
        <dbReference type="Proteomes" id="UP000537141"/>
    </source>
</evidence>
<evidence type="ECO:0000313" key="1">
    <source>
        <dbReference type="EMBL" id="MBB6543138.1"/>
    </source>
</evidence>
<gene>
    <name evidence="1" type="ORF">HNQ55_001645</name>
</gene>
<evidence type="ECO:0008006" key="3">
    <source>
        <dbReference type="Google" id="ProtNLM"/>
    </source>
</evidence>
<dbReference type="AlphaFoldDB" id="A0A7X0NGR3"/>
<proteinExistence type="predicted"/>
<name>A0A7X0NGR3_9GAMM</name>
<comment type="caution">
    <text evidence="1">The sequence shown here is derived from an EMBL/GenBank/DDBJ whole genome shotgun (WGS) entry which is preliminary data.</text>
</comment>
<protein>
    <recommendedName>
        <fullName evidence="3">HEAT repeat domain-containing protein</fullName>
    </recommendedName>
</protein>